<dbReference type="AlphaFoldDB" id="A0A402CWN5"/>
<proteinExistence type="predicted"/>
<dbReference type="KEGG" id="ccot:CCAX7_62470"/>
<dbReference type="Gene3D" id="3.40.50.1010">
    <property type="entry name" value="5'-nuclease"/>
    <property type="match status" value="1"/>
</dbReference>
<organism evidence="1 2">
    <name type="scientific">Capsulimonas corticalis</name>
    <dbReference type="NCBI Taxonomy" id="2219043"/>
    <lineage>
        <taxon>Bacteria</taxon>
        <taxon>Bacillati</taxon>
        <taxon>Armatimonadota</taxon>
        <taxon>Armatimonadia</taxon>
        <taxon>Capsulimonadales</taxon>
        <taxon>Capsulimonadaceae</taxon>
        <taxon>Capsulimonas</taxon>
    </lineage>
</organism>
<keyword evidence="2" id="KW-1185">Reference proteome</keyword>
<evidence type="ECO:0000313" key="1">
    <source>
        <dbReference type="EMBL" id="BDI34196.1"/>
    </source>
</evidence>
<sequence>MSKYNDRPMDFADASLVALAERLSLTKIFTVDRNDFSTYRIGRKTPFTIIGP</sequence>
<accession>A0A402CWN5</accession>
<dbReference type="Proteomes" id="UP000287394">
    <property type="component" value="Chromosome"/>
</dbReference>
<name>A0A402CWN5_9BACT</name>
<dbReference type="InterPro" id="IPR029060">
    <property type="entry name" value="PIN-like_dom_sf"/>
</dbReference>
<reference evidence="1 2" key="1">
    <citation type="journal article" date="2019" name="Int. J. Syst. Evol. Microbiol.">
        <title>Capsulimonas corticalis gen. nov., sp. nov., an aerobic capsulated bacterium, of a novel bacterial order, Capsulimonadales ord. nov., of the class Armatimonadia of the phylum Armatimonadetes.</title>
        <authorList>
            <person name="Li J."/>
            <person name="Kudo C."/>
            <person name="Tonouchi A."/>
        </authorList>
    </citation>
    <scope>NUCLEOTIDE SEQUENCE [LARGE SCALE GENOMIC DNA]</scope>
    <source>
        <strain evidence="1 2">AX-7</strain>
    </source>
</reference>
<protein>
    <submittedName>
        <fullName evidence="1">Uncharacterized protein</fullName>
    </submittedName>
</protein>
<dbReference type="EMBL" id="AP025739">
    <property type="protein sequence ID" value="BDI34196.1"/>
    <property type="molecule type" value="Genomic_DNA"/>
</dbReference>
<dbReference type="SUPFAM" id="SSF88723">
    <property type="entry name" value="PIN domain-like"/>
    <property type="match status" value="1"/>
</dbReference>
<evidence type="ECO:0000313" key="2">
    <source>
        <dbReference type="Proteomes" id="UP000287394"/>
    </source>
</evidence>
<gene>
    <name evidence="1" type="ORF">CCAX7_62470</name>
</gene>